<sequence>MRENCGASEPSEFLALAPGVELRMRREILVVCEMRTLLFGKAITAAIIHHCPHTVKQLPSFLLFFALPDISRPHIFAKFDFHPYCSSNARDATVPLPSAAKVKRAMRRLDFWASAAIAPLVRECAVTPWPRSSSKSSTTDQPLVLLTAFFEKLVRFVGVQIIRATGVYFTQTGVSNLCLLPNLRSLCITKCRTAPGKTIEVSPLKFQRLSNFEFGGSGSPEKLHIWIPLLRPDHLRELAVDHPLLHALLYDFNLLPSFPYARKLSVKVDLSKMSLNLALLSRFPALAVLSMEEELDTGPLEGGYVAPPGFLPLLKEYTGVHQTLELFLLPSLTHLTISSYCQPRQAIAKLQAIQSPNNVTTLRVSFESLKNAVFHDFCGFFPALTTPEYDWEVEPEWEIPEFLETLARSASLPPRHTQLALFWTTECMYSESPPEYANFRTAIMKKYPGLDALWMGLYGFTSRFRKISDGKVLLEDAIADDNHDTVKSMCSEFDASWDALDVHV</sequence>
<accession>A0AAD7FXN8</accession>
<evidence type="ECO:0000313" key="2">
    <source>
        <dbReference type="Proteomes" id="UP001221757"/>
    </source>
</evidence>
<evidence type="ECO:0000313" key="1">
    <source>
        <dbReference type="EMBL" id="KAJ7648461.1"/>
    </source>
</evidence>
<dbReference type="SUPFAM" id="SSF52047">
    <property type="entry name" value="RNI-like"/>
    <property type="match status" value="1"/>
</dbReference>
<proteinExistence type="predicted"/>
<keyword evidence="2" id="KW-1185">Reference proteome</keyword>
<dbReference type="AlphaFoldDB" id="A0AAD7FXN8"/>
<gene>
    <name evidence="1" type="ORF">B0H17DRAFT_1148054</name>
</gene>
<protein>
    <submittedName>
        <fullName evidence="1">Uncharacterized protein</fullName>
    </submittedName>
</protein>
<name>A0AAD7FXN8_MYCRO</name>
<dbReference type="Proteomes" id="UP001221757">
    <property type="component" value="Unassembled WGS sequence"/>
</dbReference>
<dbReference type="EMBL" id="JARKIE010000380">
    <property type="protein sequence ID" value="KAJ7648461.1"/>
    <property type="molecule type" value="Genomic_DNA"/>
</dbReference>
<organism evidence="1 2">
    <name type="scientific">Mycena rosella</name>
    <name type="common">Pink bonnet</name>
    <name type="synonym">Agaricus rosellus</name>
    <dbReference type="NCBI Taxonomy" id="1033263"/>
    <lineage>
        <taxon>Eukaryota</taxon>
        <taxon>Fungi</taxon>
        <taxon>Dikarya</taxon>
        <taxon>Basidiomycota</taxon>
        <taxon>Agaricomycotina</taxon>
        <taxon>Agaricomycetes</taxon>
        <taxon>Agaricomycetidae</taxon>
        <taxon>Agaricales</taxon>
        <taxon>Marasmiineae</taxon>
        <taxon>Mycenaceae</taxon>
        <taxon>Mycena</taxon>
    </lineage>
</organism>
<comment type="caution">
    <text evidence="1">The sequence shown here is derived from an EMBL/GenBank/DDBJ whole genome shotgun (WGS) entry which is preliminary data.</text>
</comment>
<reference evidence="1" key="1">
    <citation type="submission" date="2023-03" db="EMBL/GenBank/DDBJ databases">
        <title>Massive genome expansion in bonnet fungi (Mycena s.s.) driven by repeated elements and novel gene families across ecological guilds.</title>
        <authorList>
            <consortium name="Lawrence Berkeley National Laboratory"/>
            <person name="Harder C.B."/>
            <person name="Miyauchi S."/>
            <person name="Viragh M."/>
            <person name="Kuo A."/>
            <person name="Thoen E."/>
            <person name="Andreopoulos B."/>
            <person name="Lu D."/>
            <person name="Skrede I."/>
            <person name="Drula E."/>
            <person name="Henrissat B."/>
            <person name="Morin E."/>
            <person name="Kohler A."/>
            <person name="Barry K."/>
            <person name="LaButti K."/>
            <person name="Morin E."/>
            <person name="Salamov A."/>
            <person name="Lipzen A."/>
            <person name="Mereny Z."/>
            <person name="Hegedus B."/>
            <person name="Baldrian P."/>
            <person name="Stursova M."/>
            <person name="Weitz H."/>
            <person name="Taylor A."/>
            <person name="Grigoriev I.V."/>
            <person name="Nagy L.G."/>
            <person name="Martin F."/>
            <person name="Kauserud H."/>
        </authorList>
    </citation>
    <scope>NUCLEOTIDE SEQUENCE</scope>
    <source>
        <strain evidence="1">CBHHK067</strain>
    </source>
</reference>